<protein>
    <recommendedName>
        <fullName evidence="4">Mediator of RNA polymerase II transcription subunit 20</fullName>
    </recommendedName>
    <alternativeName>
        <fullName evidence="4">Mediator complex subunit 20</fullName>
    </alternativeName>
</protein>
<evidence type="ECO:0000256" key="1">
    <source>
        <dbReference type="ARBA" id="ARBA00004123"/>
    </source>
</evidence>
<comment type="caution">
    <text evidence="5">The sequence shown here is derived from an EMBL/GenBank/DDBJ whole genome shotgun (WGS) entry which is preliminary data.</text>
</comment>
<accession>A0A811ZWQ9</accession>
<evidence type="ECO:0000256" key="4">
    <source>
        <dbReference type="RuleBase" id="RU364152"/>
    </source>
</evidence>
<keyword evidence="4" id="KW-0010">Activator</keyword>
<comment type="subcellular location">
    <subcellularLocation>
        <location evidence="1 4">Nucleus</location>
    </subcellularLocation>
</comment>
<keyword evidence="3 4" id="KW-0539">Nucleus</keyword>
<comment type="similarity">
    <text evidence="2 4">Belongs to the Mediator complex subunit 20 family.</text>
</comment>
<evidence type="ECO:0000256" key="3">
    <source>
        <dbReference type="ARBA" id="ARBA00023242"/>
    </source>
</evidence>
<dbReference type="Proteomes" id="UP000645828">
    <property type="component" value="Unassembled WGS sequence"/>
</dbReference>
<dbReference type="EMBL" id="CAJHUB010000780">
    <property type="protein sequence ID" value="CAD7693391.1"/>
    <property type="molecule type" value="Genomic_DNA"/>
</dbReference>
<dbReference type="GO" id="GO:0016592">
    <property type="term" value="C:mediator complex"/>
    <property type="evidence" value="ECO:0007669"/>
    <property type="project" value="InterPro"/>
</dbReference>
<keyword evidence="6" id="KW-1185">Reference proteome</keyword>
<dbReference type="GO" id="GO:0006357">
    <property type="term" value="P:regulation of transcription by RNA polymerase II"/>
    <property type="evidence" value="ECO:0007669"/>
    <property type="project" value="InterPro"/>
</dbReference>
<dbReference type="AlphaFoldDB" id="A0A811ZWQ9"/>
<gene>
    <name evidence="4" type="primary">MED20</name>
    <name evidence="5" type="ORF">NYPRO_LOCUS26183</name>
</gene>
<organism evidence="5 6">
    <name type="scientific">Nyctereutes procyonoides</name>
    <name type="common">Raccoon dog</name>
    <name type="synonym">Canis procyonoides</name>
    <dbReference type="NCBI Taxonomy" id="34880"/>
    <lineage>
        <taxon>Eukaryota</taxon>
        <taxon>Metazoa</taxon>
        <taxon>Chordata</taxon>
        <taxon>Craniata</taxon>
        <taxon>Vertebrata</taxon>
        <taxon>Euteleostomi</taxon>
        <taxon>Mammalia</taxon>
        <taxon>Eutheria</taxon>
        <taxon>Laurasiatheria</taxon>
        <taxon>Carnivora</taxon>
        <taxon>Caniformia</taxon>
        <taxon>Canidae</taxon>
        <taxon>Nyctereutes</taxon>
    </lineage>
</organism>
<evidence type="ECO:0000256" key="2">
    <source>
        <dbReference type="ARBA" id="ARBA00010743"/>
    </source>
</evidence>
<dbReference type="InterPro" id="IPR013921">
    <property type="entry name" value="Mediator_Med20"/>
</dbReference>
<keyword evidence="4" id="KW-0804">Transcription</keyword>
<keyword evidence="4" id="KW-0805">Transcription regulation</keyword>
<sequence length="172" mass="18673">MPVAEGKSVQQTVELLTQKLEMLEAEKQGIFCVDCETCHAAASIFGSQAYPLSCLVLFENGPRLIADTNSDVLMVKLKGFFQSAKASKTETRGTCYQYCDFLVKGGTVTRGPTASGACCSSSYRVFWAAIHQGTVSGNRCNAIHGPADTMVQHTELFSKIPKQQQVPEVEIL</sequence>
<comment type="subunit">
    <text evidence="4">Component of the Mediator complex, which is composed of MED1, MED4, MED6, MED7, MED8, MED9, MED10, MED11, MED12, MED13, MED13L, MED14, MED15, MED16, MED17, MED18, MED19, MED20, MED21, MED22, MED23, MED24, MED25, MED26, MED27, MED29, MED30, MED31, CCNC, CDK8 and CDC2L6/CDK11. The MED12, MED13, CCNC and CDK8 subunits form a distinct module termed the CDK8 module. Mediator containing the CDK8 module is less active than Mediator lacking this module in supporting transcriptional activation. Individual preparations of the Mediator complex lacking one or more distinct subunits have been variously termed ARC, CRSP, DRIP, PC2, SMCC and TRAP.</text>
</comment>
<dbReference type="GO" id="GO:0003712">
    <property type="term" value="F:transcription coregulator activity"/>
    <property type="evidence" value="ECO:0007669"/>
    <property type="project" value="InterPro"/>
</dbReference>
<evidence type="ECO:0000313" key="6">
    <source>
        <dbReference type="Proteomes" id="UP000645828"/>
    </source>
</evidence>
<reference evidence="5" key="1">
    <citation type="submission" date="2020-12" db="EMBL/GenBank/DDBJ databases">
        <authorList>
            <consortium name="Molecular Ecology Group"/>
        </authorList>
    </citation>
    <scope>NUCLEOTIDE SEQUENCE</scope>
    <source>
        <strain evidence="5">TBG_1078</strain>
    </source>
</reference>
<name>A0A811ZWQ9_NYCPR</name>
<proteinExistence type="inferred from homology"/>
<comment type="function">
    <text evidence="4">Component of the Mediator complex, a coactivator involved in the regulated transcription of nearly all RNA polymerase II-dependent genes. Mediator functions as a bridge to convey information from gene-specific regulatory proteins to the basal RNA polymerase II transcription machinery. Mediator is recruited to promoters by direct interactions with regulatory proteins and serves as a scaffold for the assembly of a functional preinitiation complex with RNA polymerase II and the general transcription factors.</text>
</comment>
<dbReference type="Pfam" id="PF08612">
    <property type="entry name" value="Med20"/>
    <property type="match status" value="1"/>
</dbReference>
<evidence type="ECO:0000313" key="5">
    <source>
        <dbReference type="EMBL" id="CAD7693391.1"/>
    </source>
</evidence>